<evidence type="ECO:0000259" key="7">
    <source>
        <dbReference type="Pfam" id="PF01061"/>
    </source>
</evidence>
<evidence type="ECO:0000256" key="6">
    <source>
        <dbReference type="SAM" id="Phobius"/>
    </source>
</evidence>
<evidence type="ECO:0000256" key="5">
    <source>
        <dbReference type="ARBA" id="ARBA00023136"/>
    </source>
</evidence>
<dbReference type="GO" id="GO:0140359">
    <property type="term" value="F:ABC-type transporter activity"/>
    <property type="evidence" value="ECO:0007669"/>
    <property type="project" value="InterPro"/>
</dbReference>
<proteinExistence type="predicted"/>
<evidence type="ECO:0000256" key="2">
    <source>
        <dbReference type="ARBA" id="ARBA00022448"/>
    </source>
</evidence>
<feature type="transmembrane region" description="Helical" evidence="6">
    <location>
        <begin position="78"/>
        <end position="100"/>
    </location>
</feature>
<evidence type="ECO:0000256" key="1">
    <source>
        <dbReference type="ARBA" id="ARBA00004141"/>
    </source>
</evidence>
<feature type="domain" description="ABC-2 type transporter transmembrane" evidence="7">
    <location>
        <begin position="15"/>
        <end position="158"/>
    </location>
</feature>
<reference evidence="8 9" key="1">
    <citation type="journal article" date="2012" name="Genome Biol.">
        <title>Genome and low-iron response of an oceanic diatom adapted to chronic iron limitation.</title>
        <authorList>
            <person name="Lommer M."/>
            <person name="Specht M."/>
            <person name="Roy A.S."/>
            <person name="Kraemer L."/>
            <person name="Andreson R."/>
            <person name="Gutowska M.A."/>
            <person name="Wolf J."/>
            <person name="Bergner S.V."/>
            <person name="Schilhabel M.B."/>
            <person name="Klostermeier U.C."/>
            <person name="Beiko R.G."/>
            <person name="Rosenstiel P."/>
            <person name="Hippler M."/>
            <person name="Laroche J."/>
        </authorList>
    </citation>
    <scope>NUCLEOTIDE SEQUENCE [LARGE SCALE GENOMIC DNA]</scope>
    <source>
        <strain evidence="8 9">CCMP1005</strain>
    </source>
</reference>
<evidence type="ECO:0000313" key="8">
    <source>
        <dbReference type="EMBL" id="EJK48137.1"/>
    </source>
</evidence>
<evidence type="ECO:0000256" key="4">
    <source>
        <dbReference type="ARBA" id="ARBA00022989"/>
    </source>
</evidence>
<dbReference type="Pfam" id="PF01061">
    <property type="entry name" value="ABC2_membrane"/>
    <property type="match status" value="1"/>
</dbReference>
<dbReference type="OrthoDB" id="66620at2759"/>
<name>K0RN17_THAOC</name>
<feature type="transmembrane region" description="Helical" evidence="6">
    <location>
        <begin position="112"/>
        <end position="133"/>
    </location>
</feature>
<dbReference type="InterPro" id="IPR013525">
    <property type="entry name" value="ABC2_TM"/>
</dbReference>
<accession>K0RN17</accession>
<keyword evidence="5 6" id="KW-0472">Membrane</keyword>
<keyword evidence="2" id="KW-0813">Transport</keyword>
<keyword evidence="9" id="KW-1185">Reference proteome</keyword>
<dbReference type="GO" id="GO:0016020">
    <property type="term" value="C:membrane"/>
    <property type="evidence" value="ECO:0007669"/>
    <property type="project" value="UniProtKB-SubCell"/>
</dbReference>
<keyword evidence="3 6" id="KW-0812">Transmembrane</keyword>
<dbReference type="Proteomes" id="UP000266841">
    <property type="component" value="Unassembled WGS sequence"/>
</dbReference>
<comment type="subcellular location">
    <subcellularLocation>
        <location evidence="1">Membrane</location>
        <topology evidence="1">Multi-pass membrane protein</topology>
    </subcellularLocation>
</comment>
<sequence>MSPPSYEYLRSPIITYSVLPYFLAKFSVECIVTLGQVLFQLVASFWLMGFRQVIDLIMRVSLAHCSDFELLFFETKNFLLFLLVNYVLGLASTSIGLFVGSMVENPDVAAELMPALIVPQLLFAGVFIQVNLIPEFLRWAQYLCSLTYAIRLVLLNEFSECADNSEFPNPCEQTLQYAAGLNVLYIFKAPQEGGRRRGMPRTERARRGCLRTPLELEFGRQGLFRQGSVLRMRQSTINKWGRERTVTRRRELEVDGPPPRFGHRCTVFACPRGCDPGRAGCPAVLAARPIVREPPVAAGRS</sequence>
<protein>
    <recommendedName>
        <fullName evidence="7">ABC-2 type transporter transmembrane domain-containing protein</fullName>
    </recommendedName>
</protein>
<keyword evidence="4 6" id="KW-1133">Transmembrane helix</keyword>
<dbReference type="AlphaFoldDB" id="K0RN17"/>
<organism evidence="8 9">
    <name type="scientific">Thalassiosira oceanica</name>
    <name type="common">Marine diatom</name>
    <dbReference type="NCBI Taxonomy" id="159749"/>
    <lineage>
        <taxon>Eukaryota</taxon>
        <taxon>Sar</taxon>
        <taxon>Stramenopiles</taxon>
        <taxon>Ochrophyta</taxon>
        <taxon>Bacillariophyta</taxon>
        <taxon>Coscinodiscophyceae</taxon>
        <taxon>Thalassiosirophycidae</taxon>
        <taxon>Thalassiosirales</taxon>
        <taxon>Thalassiosiraceae</taxon>
        <taxon>Thalassiosira</taxon>
    </lineage>
</organism>
<comment type="caution">
    <text evidence="8">The sequence shown here is derived from an EMBL/GenBank/DDBJ whole genome shotgun (WGS) entry which is preliminary data.</text>
</comment>
<gene>
    <name evidence="8" type="ORF">THAOC_33095</name>
</gene>
<evidence type="ECO:0000256" key="3">
    <source>
        <dbReference type="ARBA" id="ARBA00022692"/>
    </source>
</evidence>
<evidence type="ECO:0000313" key="9">
    <source>
        <dbReference type="Proteomes" id="UP000266841"/>
    </source>
</evidence>
<dbReference type="PANTHER" id="PTHR19241">
    <property type="entry name" value="ATP-BINDING CASSETTE TRANSPORTER"/>
    <property type="match status" value="1"/>
</dbReference>
<dbReference type="eggNOG" id="KOG0061">
    <property type="taxonomic scope" value="Eukaryota"/>
</dbReference>
<feature type="transmembrane region" description="Helical" evidence="6">
    <location>
        <begin position="26"/>
        <end position="49"/>
    </location>
</feature>
<dbReference type="EMBL" id="AGNL01046230">
    <property type="protein sequence ID" value="EJK48137.1"/>
    <property type="molecule type" value="Genomic_DNA"/>
</dbReference>